<evidence type="ECO:0000256" key="8">
    <source>
        <dbReference type="ARBA" id="ARBA00022695"/>
    </source>
</evidence>
<sequence>MVKAQSILDKSLSKGKAEVNLSTFAVLFSEIIAYVQQRVKTTDQLHDKLVSLGKSVGIRMLDLIVLREKGYKRETRLLGMLMFLKSTVWKNLFGKEADRLERANDDPHTYLLIEKEPLVNAYISLPKDKAHLNCAAFSAGIVEAMLEASNFPCKVGAHWHEGATTYLIKFEESFVPKEITTIPANLHSHLFPHVPIPSSSADVNADPFLSSLQLPTLRDSRLLQHFEALAREQVGDYVKLMDEMLTWDLEKYYQLLPGHPGSRWAYQYRTGWTRYDHQTGKTEQVPYPREQCCVFDLEVSVADADPGQIPTLGLALSNKAWYSWCSARLIRLDFPYPKYITKKNLVQLSGGSEDTTKRLIVGHNIGYDRARSQEPYLEKRTGIRYMDTMCMGVSMYGMADHQQGLYNKDDIAEPTWSQFMRKPKDLGEIRKVEDQWRPTTTRVALTDLSRFLVNKHQQKDQLSEAIRSLSKSTRNDFVNYDVTHFREGTGNFEVSMDYCAKDVLATAKIFQLMWPVYKEMYPSPISTFGYLNMGDARLPINKNWPLFYKDAEDQARTQKTESSAGYVAAARELYDSADGSDLWLWTEDWDQNKKGVLKWFASIVDKAEDCEAALAGRWVSTDWSPTRTLIFGMAVGPYPLFNHREYGWGFLVPPPDYHDLFDELEDKDQTVRIGSETLRMPLTRILKAIAKWSRDHKPEDVGNHLDLNALTKDEKLLHPLIFYQLPRSDAAGKKVTKVSSPFQKAYRPLLINGTIRATRFEQAFQKALQTVHTTHFWGNYKKRYKDEIQVWNDDAWEAGKMPEGALAPGIRPAGTVSRRAVHNLWVTLTNVKSAAEDRIGTHLKSMVQAPLGYCFVGADVDSQEQWLAALFGDASDAAGLDVSERRAGRTPFSNMALAGQRSDNSDLHSVVAKDLGIPRDTAKVLNYARLYGAGKENAKGTLRQSGIDGERADELATVLLETTKGRQIPFRRLKPMLIPFFEQYAKEKNVREGFLRVGDGMYLPEYGTEGDLTYNFEQWIQERLQAQNLKSAQLGENVVPSLYLDYPTTEKFFVGGYESPTFNFLLASAREDVMRTPVLKATLGAGLAVPETSRGVGRILFRDSLMRSRQNWIVQSSAVDFLHLLLLSMEWLCSTYKIDARFMISIHDEVRYVCHQEDAARCALALMLSNMYVRATISDVLGIPQLPLNIAFFSQVDVDTVLRKEVKTVCRNPDGGSPPDGEAWDIAEVLRRTGGRLDKQ</sequence>
<keyword evidence="9" id="KW-0256">Endoplasmic reticulum</keyword>
<dbReference type="GO" id="GO:0048193">
    <property type="term" value="P:Golgi vesicle transport"/>
    <property type="evidence" value="ECO:0007669"/>
    <property type="project" value="InterPro"/>
</dbReference>
<dbReference type="GO" id="GO:0005794">
    <property type="term" value="C:Golgi apparatus"/>
    <property type="evidence" value="ECO:0007669"/>
    <property type="project" value="UniProtKB-SubCell"/>
</dbReference>
<dbReference type="SUPFAM" id="SSF111126">
    <property type="entry name" value="Ligand-binding domain in the NO signalling and Golgi transport"/>
    <property type="match status" value="1"/>
</dbReference>
<evidence type="ECO:0000259" key="15">
    <source>
        <dbReference type="SMART" id="SM00482"/>
    </source>
</evidence>
<dbReference type="PROSITE" id="PS00447">
    <property type="entry name" value="DNA_POLYMERASE_A"/>
    <property type="match status" value="1"/>
</dbReference>
<comment type="subcellular location">
    <subcellularLocation>
        <location evidence="3">Endoplasmic reticulum</location>
    </subcellularLocation>
    <subcellularLocation>
        <location evidence="2">Golgi apparatus</location>
        <location evidence="2">cis-Golgi network</location>
    </subcellularLocation>
</comment>
<dbReference type="SUPFAM" id="SSF56672">
    <property type="entry name" value="DNA/RNA polymerases"/>
    <property type="match status" value="1"/>
</dbReference>
<evidence type="ECO:0000256" key="14">
    <source>
        <dbReference type="ARBA" id="ARBA00068379"/>
    </source>
</evidence>
<accession>A0AA36GGD5</accession>
<keyword evidence="17" id="KW-1185">Reference proteome</keyword>
<dbReference type="EC" id="2.7.7.7" evidence="5"/>
<evidence type="ECO:0000256" key="4">
    <source>
        <dbReference type="ARBA" id="ARBA00006218"/>
    </source>
</evidence>
<feature type="non-terminal residue" evidence="16">
    <location>
        <position position="1240"/>
    </location>
</feature>
<evidence type="ECO:0000256" key="10">
    <source>
        <dbReference type="ARBA" id="ARBA00022892"/>
    </source>
</evidence>
<feature type="domain" description="DNA-directed DNA polymerase family A palm" evidence="15">
    <location>
        <begin position="840"/>
        <end position="1158"/>
    </location>
</feature>
<dbReference type="Pfam" id="PF18136">
    <property type="entry name" value="DNApol_Exo"/>
    <property type="match status" value="1"/>
</dbReference>
<dbReference type="InterPro" id="IPR002297">
    <property type="entry name" value="DNA-dir_DNA_pol_A_mt"/>
</dbReference>
<evidence type="ECO:0000256" key="12">
    <source>
        <dbReference type="ARBA" id="ARBA00023034"/>
    </source>
</evidence>
<evidence type="ECO:0000256" key="5">
    <source>
        <dbReference type="ARBA" id="ARBA00012417"/>
    </source>
</evidence>
<evidence type="ECO:0000313" key="17">
    <source>
        <dbReference type="Proteomes" id="UP001177023"/>
    </source>
</evidence>
<evidence type="ECO:0000256" key="2">
    <source>
        <dbReference type="ARBA" id="ARBA00004222"/>
    </source>
</evidence>
<reference evidence="16" key="1">
    <citation type="submission" date="2023-06" db="EMBL/GenBank/DDBJ databases">
        <authorList>
            <person name="Delattre M."/>
        </authorList>
    </citation>
    <scope>NUCLEOTIDE SEQUENCE</scope>
    <source>
        <strain evidence="16">AF72</strain>
    </source>
</reference>
<organism evidence="16 17">
    <name type="scientific">Mesorhabditis spiculigera</name>
    <dbReference type="NCBI Taxonomy" id="96644"/>
    <lineage>
        <taxon>Eukaryota</taxon>
        <taxon>Metazoa</taxon>
        <taxon>Ecdysozoa</taxon>
        <taxon>Nematoda</taxon>
        <taxon>Chromadorea</taxon>
        <taxon>Rhabditida</taxon>
        <taxon>Rhabditina</taxon>
        <taxon>Rhabditomorpha</taxon>
        <taxon>Rhabditoidea</taxon>
        <taxon>Rhabditidae</taxon>
        <taxon>Mesorhabditinae</taxon>
        <taxon>Mesorhabditis</taxon>
    </lineage>
</organism>
<evidence type="ECO:0000256" key="1">
    <source>
        <dbReference type="ARBA" id="ARBA00002910"/>
    </source>
</evidence>
<dbReference type="InterPro" id="IPR001098">
    <property type="entry name" value="DNA-dir_DNA_pol_A_palm_dom"/>
</dbReference>
<name>A0AA36GGD5_9BILA</name>
<dbReference type="InterPro" id="IPR043502">
    <property type="entry name" value="DNA/RNA_pol_sf"/>
</dbReference>
<dbReference type="Proteomes" id="UP001177023">
    <property type="component" value="Unassembled WGS sequence"/>
</dbReference>
<keyword evidence="8" id="KW-0548">Nucleotidyltransferase</keyword>
<evidence type="ECO:0000256" key="7">
    <source>
        <dbReference type="ARBA" id="ARBA00022679"/>
    </source>
</evidence>
<evidence type="ECO:0000313" key="16">
    <source>
        <dbReference type="EMBL" id="CAJ0587208.1"/>
    </source>
</evidence>
<evidence type="ECO:0000256" key="9">
    <source>
        <dbReference type="ARBA" id="ARBA00022824"/>
    </source>
</evidence>
<dbReference type="InterPro" id="IPR024096">
    <property type="entry name" value="NO_sig/Golgi_transp_ligand-bd"/>
</dbReference>
<dbReference type="PRINTS" id="PR00867">
    <property type="entry name" value="DNAPOLG"/>
</dbReference>
<evidence type="ECO:0000256" key="13">
    <source>
        <dbReference type="ARBA" id="ARBA00031966"/>
    </source>
</evidence>
<keyword evidence="7" id="KW-0808">Transferase</keyword>
<dbReference type="Gene3D" id="1.10.150.20">
    <property type="entry name" value="5' to 3' exonuclease, C-terminal subdomain"/>
    <property type="match status" value="1"/>
</dbReference>
<dbReference type="EMBL" id="CATQJA010002709">
    <property type="protein sequence ID" value="CAJ0587208.1"/>
    <property type="molecule type" value="Genomic_DNA"/>
</dbReference>
<gene>
    <name evidence="16" type="ORF">MSPICULIGERA_LOCUS25185</name>
</gene>
<dbReference type="SUPFAM" id="SSF53098">
    <property type="entry name" value="Ribonuclease H-like"/>
    <property type="match status" value="1"/>
</dbReference>
<dbReference type="Gene3D" id="3.30.420.390">
    <property type="match status" value="2"/>
</dbReference>
<dbReference type="InterPro" id="IPR007194">
    <property type="entry name" value="TRAPP_component"/>
</dbReference>
<evidence type="ECO:0000256" key="3">
    <source>
        <dbReference type="ARBA" id="ARBA00004240"/>
    </source>
</evidence>
<dbReference type="GO" id="GO:0003677">
    <property type="term" value="F:DNA binding"/>
    <property type="evidence" value="ECO:0007669"/>
    <property type="project" value="InterPro"/>
</dbReference>
<dbReference type="CDD" id="cd14943">
    <property type="entry name" value="TRAPPC5_Trs31"/>
    <property type="match status" value="1"/>
</dbReference>
<keyword evidence="11" id="KW-0239">DNA-directed DNA polymerase</keyword>
<dbReference type="InterPro" id="IPR019760">
    <property type="entry name" value="DNA-dir_DNA_pol_A_CS"/>
</dbReference>
<keyword evidence="10" id="KW-0931">ER-Golgi transport</keyword>
<dbReference type="AlphaFoldDB" id="A0AA36GGD5"/>
<dbReference type="SMART" id="SM00482">
    <property type="entry name" value="POLAc"/>
    <property type="match status" value="1"/>
</dbReference>
<dbReference type="GO" id="GO:0003887">
    <property type="term" value="F:DNA-directed DNA polymerase activity"/>
    <property type="evidence" value="ECO:0007669"/>
    <property type="project" value="UniProtKB-KW"/>
</dbReference>
<dbReference type="InterPro" id="IPR012337">
    <property type="entry name" value="RNaseH-like_sf"/>
</dbReference>
<protein>
    <recommendedName>
        <fullName evidence="14">Trafficking protein particle complex subunit 5</fullName>
        <ecNumber evidence="5">2.7.7.7</ecNumber>
    </recommendedName>
    <alternativeName>
        <fullName evidence="13">Mitochondrial DNA polymerase catalytic subunit</fullName>
    </alternativeName>
</protein>
<dbReference type="GO" id="GO:0005783">
    <property type="term" value="C:endoplasmic reticulum"/>
    <property type="evidence" value="ECO:0007669"/>
    <property type="project" value="UniProtKB-SubCell"/>
</dbReference>
<dbReference type="FunFam" id="3.30.1380.20:FF:000005">
    <property type="entry name" value="Trafficking protein particle complex subunit 5"/>
    <property type="match status" value="1"/>
</dbReference>
<evidence type="ECO:0000256" key="6">
    <source>
        <dbReference type="ARBA" id="ARBA00022448"/>
    </source>
</evidence>
<dbReference type="GO" id="GO:0006264">
    <property type="term" value="P:mitochondrial DNA replication"/>
    <property type="evidence" value="ECO:0007669"/>
    <property type="project" value="TreeGrafter"/>
</dbReference>
<comment type="caution">
    <text evidence="16">The sequence shown here is derived from an EMBL/GenBank/DDBJ whole genome shotgun (WGS) entry which is preliminary data.</text>
</comment>
<dbReference type="GO" id="GO:0005760">
    <property type="term" value="C:gamma DNA polymerase complex"/>
    <property type="evidence" value="ECO:0007669"/>
    <property type="project" value="InterPro"/>
</dbReference>
<keyword evidence="12" id="KW-0333">Golgi apparatus</keyword>
<comment type="similarity">
    <text evidence="4">Belongs to the TRAPP small subunits family. BET3 subfamily.</text>
</comment>
<dbReference type="PANTHER" id="PTHR10267">
    <property type="entry name" value="DNA POLYMERASE SUBUNIT GAMMA-1"/>
    <property type="match status" value="1"/>
</dbReference>
<dbReference type="GO" id="GO:0030008">
    <property type="term" value="C:TRAPP complex"/>
    <property type="evidence" value="ECO:0007669"/>
    <property type="project" value="InterPro"/>
</dbReference>
<dbReference type="Gene3D" id="3.30.1380.20">
    <property type="entry name" value="Trafficking protein particle complex subunit 3"/>
    <property type="match status" value="1"/>
</dbReference>
<comment type="function">
    <text evidence="1">May play a role in vesicular transport from endoplasmic reticulum to Golgi.</text>
</comment>
<dbReference type="Pfam" id="PF04051">
    <property type="entry name" value="TRAPP"/>
    <property type="match status" value="1"/>
</dbReference>
<dbReference type="PANTHER" id="PTHR10267:SF0">
    <property type="entry name" value="DNA POLYMERASE SUBUNIT GAMMA-1"/>
    <property type="match status" value="1"/>
</dbReference>
<dbReference type="InterPro" id="IPR016696">
    <property type="entry name" value="TRAPP-I_su5"/>
</dbReference>
<keyword evidence="6" id="KW-0813">Transport</keyword>
<dbReference type="InterPro" id="IPR041336">
    <property type="entry name" value="DNApol_Exo"/>
</dbReference>
<evidence type="ECO:0000256" key="11">
    <source>
        <dbReference type="ARBA" id="ARBA00022932"/>
    </source>
</evidence>
<dbReference type="GO" id="GO:0008408">
    <property type="term" value="F:3'-5' exonuclease activity"/>
    <property type="evidence" value="ECO:0007669"/>
    <property type="project" value="TreeGrafter"/>
</dbReference>
<proteinExistence type="inferred from homology"/>